<comment type="caution">
    <text evidence="1">The sequence shown here is derived from an EMBL/GenBank/DDBJ whole genome shotgun (WGS) entry which is preliminary data.</text>
</comment>
<evidence type="ECO:0008006" key="3">
    <source>
        <dbReference type="Google" id="ProtNLM"/>
    </source>
</evidence>
<protein>
    <recommendedName>
        <fullName evidence="3">Helix-turn-helix domain-containing protein</fullName>
    </recommendedName>
</protein>
<dbReference type="Proteomes" id="UP000537326">
    <property type="component" value="Unassembled WGS sequence"/>
</dbReference>
<reference evidence="1 2" key="1">
    <citation type="submission" date="2020-07" db="EMBL/GenBank/DDBJ databases">
        <title>Sequencing the genomes of 1000 actinobacteria strains.</title>
        <authorList>
            <person name="Klenk H.-P."/>
        </authorList>
    </citation>
    <scope>NUCLEOTIDE SEQUENCE [LARGE SCALE GENOMIC DNA]</scope>
    <source>
        <strain evidence="1 2">DSM 18248</strain>
    </source>
</reference>
<gene>
    <name evidence="1" type="ORF">BKA05_000078</name>
</gene>
<dbReference type="EMBL" id="JACBZI010000001">
    <property type="protein sequence ID" value="NYI08563.1"/>
    <property type="molecule type" value="Genomic_DNA"/>
</dbReference>
<accession>A0A7Y9YAE0</accession>
<organism evidence="1 2">
    <name type="scientific">Nocardioides marinus</name>
    <dbReference type="NCBI Taxonomy" id="374514"/>
    <lineage>
        <taxon>Bacteria</taxon>
        <taxon>Bacillati</taxon>
        <taxon>Actinomycetota</taxon>
        <taxon>Actinomycetes</taxon>
        <taxon>Propionibacteriales</taxon>
        <taxon>Nocardioidaceae</taxon>
        <taxon>Nocardioides</taxon>
    </lineage>
</organism>
<dbReference type="AlphaFoldDB" id="A0A7Y9YAE0"/>
<name>A0A7Y9YAE0_9ACTN</name>
<dbReference type="RefSeq" id="WP_179529660.1">
    <property type="nucleotide sequence ID" value="NZ_BAAAPP010000002.1"/>
</dbReference>
<keyword evidence="2" id="KW-1185">Reference proteome</keyword>
<evidence type="ECO:0000313" key="2">
    <source>
        <dbReference type="Proteomes" id="UP000537326"/>
    </source>
</evidence>
<evidence type="ECO:0000313" key="1">
    <source>
        <dbReference type="EMBL" id="NYI08563.1"/>
    </source>
</evidence>
<sequence length="100" mass="11222">MVPEEAFRRYGLTRTQGVAHMRAVRDLRQLVLDYEKYLQVKGRTQKAYASHVGVSVNRLSALRSGTSWPSWRLVGILRATIPTQAVLDRGELAGELPDDA</sequence>
<proteinExistence type="predicted"/>